<feature type="region of interest" description="Disordered" evidence="18">
    <location>
        <begin position="747"/>
        <end position="768"/>
    </location>
</feature>
<dbReference type="EC" id="2.7.13.3" evidence="3"/>
<evidence type="ECO:0000256" key="4">
    <source>
        <dbReference type="ARBA" id="ARBA00022475"/>
    </source>
</evidence>
<dbReference type="Pfam" id="PF00989">
    <property type="entry name" value="PAS"/>
    <property type="match status" value="1"/>
</dbReference>
<dbReference type="Gene3D" id="3.40.50.2300">
    <property type="match status" value="1"/>
</dbReference>
<dbReference type="SMART" id="SM00448">
    <property type="entry name" value="REC"/>
    <property type="match status" value="1"/>
</dbReference>
<dbReference type="InterPro" id="IPR011006">
    <property type="entry name" value="CheY-like_superfamily"/>
</dbReference>
<dbReference type="PANTHER" id="PTHR43047:SF64">
    <property type="entry name" value="HISTIDINE KINASE CONTAINING CHEY-HOMOLOGOUS RECEIVER DOMAIN AND PAS DOMAIN-RELATED"/>
    <property type="match status" value="1"/>
</dbReference>
<feature type="domain" description="HPt" evidence="24">
    <location>
        <begin position="781"/>
        <end position="874"/>
    </location>
</feature>
<dbReference type="InterPro" id="IPR036641">
    <property type="entry name" value="HPT_dom_sf"/>
</dbReference>
<dbReference type="Gene3D" id="1.10.287.130">
    <property type="match status" value="1"/>
</dbReference>
<dbReference type="Gene3D" id="6.10.340.10">
    <property type="match status" value="1"/>
</dbReference>
<dbReference type="CDD" id="cd00082">
    <property type="entry name" value="HisKA"/>
    <property type="match status" value="1"/>
</dbReference>
<dbReference type="PROSITE" id="PS50885">
    <property type="entry name" value="HAMP"/>
    <property type="match status" value="1"/>
</dbReference>
<protein>
    <recommendedName>
        <fullName evidence="15">Sensor protein FixL</fullName>
        <ecNumber evidence="3">2.7.13.3</ecNumber>
    </recommendedName>
</protein>
<keyword evidence="9" id="KW-0547">Nucleotide-binding</keyword>
<evidence type="ECO:0000256" key="1">
    <source>
        <dbReference type="ARBA" id="ARBA00000085"/>
    </source>
</evidence>
<dbReference type="Pfam" id="PF00672">
    <property type="entry name" value="HAMP"/>
    <property type="match status" value="1"/>
</dbReference>
<dbReference type="Pfam" id="PF00512">
    <property type="entry name" value="HisKA"/>
    <property type="match status" value="1"/>
</dbReference>
<keyword evidence="7" id="KW-0808">Transferase</keyword>
<dbReference type="FunFam" id="3.30.565.10:FF:000010">
    <property type="entry name" value="Sensor histidine kinase RcsC"/>
    <property type="match status" value="1"/>
</dbReference>
<evidence type="ECO:0000256" key="11">
    <source>
        <dbReference type="ARBA" id="ARBA00022840"/>
    </source>
</evidence>
<evidence type="ECO:0000256" key="8">
    <source>
        <dbReference type="ARBA" id="ARBA00022692"/>
    </source>
</evidence>
<dbReference type="AlphaFoldDB" id="A0A1G5GNV5"/>
<dbReference type="InterPro" id="IPR035965">
    <property type="entry name" value="PAS-like_dom_sf"/>
</dbReference>
<dbReference type="PROSITE" id="PS51257">
    <property type="entry name" value="PROKAR_LIPOPROTEIN"/>
    <property type="match status" value="1"/>
</dbReference>
<dbReference type="RefSeq" id="WP_175469846.1">
    <property type="nucleotide sequence ID" value="NZ_FMUX01000011.1"/>
</dbReference>
<dbReference type="InterPro" id="IPR003660">
    <property type="entry name" value="HAMP_dom"/>
</dbReference>
<proteinExistence type="predicted"/>
<evidence type="ECO:0000256" key="15">
    <source>
        <dbReference type="ARBA" id="ARBA00070616"/>
    </source>
</evidence>
<feature type="transmembrane region" description="Helical" evidence="19">
    <location>
        <begin position="139"/>
        <end position="160"/>
    </location>
</feature>
<feature type="transmembrane region" description="Helical" evidence="19">
    <location>
        <begin position="6"/>
        <end position="27"/>
    </location>
</feature>
<evidence type="ECO:0000256" key="5">
    <source>
        <dbReference type="ARBA" id="ARBA00022519"/>
    </source>
</evidence>
<dbReference type="CDD" id="cd06225">
    <property type="entry name" value="HAMP"/>
    <property type="match status" value="1"/>
</dbReference>
<dbReference type="NCBIfam" id="TIGR00229">
    <property type="entry name" value="sensory_box"/>
    <property type="match status" value="1"/>
</dbReference>
<evidence type="ECO:0000256" key="7">
    <source>
        <dbReference type="ARBA" id="ARBA00022679"/>
    </source>
</evidence>
<feature type="modified residue" description="Phosphohistidine" evidence="16">
    <location>
        <position position="820"/>
    </location>
</feature>
<dbReference type="STRING" id="419481.SAMN05216233_11116"/>
<evidence type="ECO:0000259" key="23">
    <source>
        <dbReference type="PROSITE" id="PS50885"/>
    </source>
</evidence>
<dbReference type="SMART" id="SM00304">
    <property type="entry name" value="HAMP"/>
    <property type="match status" value="1"/>
</dbReference>
<keyword evidence="6 17" id="KW-0597">Phosphoprotein</keyword>
<evidence type="ECO:0000313" key="26">
    <source>
        <dbReference type="Proteomes" id="UP000198870"/>
    </source>
</evidence>
<dbReference type="GO" id="GO:0005886">
    <property type="term" value="C:plasma membrane"/>
    <property type="evidence" value="ECO:0007669"/>
    <property type="project" value="UniProtKB-SubCell"/>
</dbReference>
<dbReference type="PRINTS" id="PR00344">
    <property type="entry name" value="BCTRLSENSOR"/>
</dbReference>
<dbReference type="PROSITE" id="PS50109">
    <property type="entry name" value="HIS_KIN"/>
    <property type="match status" value="1"/>
</dbReference>
<dbReference type="FunFam" id="3.30.450.20:FF:000060">
    <property type="entry name" value="Sensor protein FixL"/>
    <property type="match status" value="1"/>
</dbReference>
<dbReference type="GO" id="GO:0005524">
    <property type="term" value="F:ATP binding"/>
    <property type="evidence" value="ECO:0007669"/>
    <property type="project" value="UniProtKB-KW"/>
</dbReference>
<evidence type="ECO:0000256" key="19">
    <source>
        <dbReference type="SAM" id="Phobius"/>
    </source>
</evidence>
<dbReference type="InterPro" id="IPR008207">
    <property type="entry name" value="Sig_transdc_His_kin_Hpt_dom"/>
</dbReference>
<evidence type="ECO:0000259" key="24">
    <source>
        <dbReference type="PROSITE" id="PS50894"/>
    </source>
</evidence>
<evidence type="ECO:0000256" key="6">
    <source>
        <dbReference type="ARBA" id="ARBA00022553"/>
    </source>
</evidence>
<evidence type="ECO:0000256" key="16">
    <source>
        <dbReference type="PROSITE-ProRule" id="PRU00110"/>
    </source>
</evidence>
<dbReference type="SUPFAM" id="SSF55874">
    <property type="entry name" value="ATPase domain of HSP90 chaperone/DNA topoisomerase II/histidine kinase"/>
    <property type="match status" value="1"/>
</dbReference>
<dbReference type="PROSITE" id="PS50110">
    <property type="entry name" value="RESPONSE_REGULATORY"/>
    <property type="match status" value="1"/>
</dbReference>
<keyword evidence="11" id="KW-0067">ATP-binding</keyword>
<reference evidence="25 26" key="1">
    <citation type="submission" date="2016-10" db="EMBL/GenBank/DDBJ databases">
        <authorList>
            <person name="de Groot N.N."/>
        </authorList>
    </citation>
    <scope>NUCLEOTIDE SEQUENCE [LARGE SCALE GENOMIC DNA]</scope>
    <source>
        <strain evidence="25 26">AA1</strain>
    </source>
</reference>
<evidence type="ECO:0000256" key="17">
    <source>
        <dbReference type="PROSITE-ProRule" id="PRU00169"/>
    </source>
</evidence>
<evidence type="ECO:0000259" key="20">
    <source>
        <dbReference type="PROSITE" id="PS50109"/>
    </source>
</evidence>
<dbReference type="InterPro" id="IPR036890">
    <property type="entry name" value="HATPase_C_sf"/>
</dbReference>
<dbReference type="EMBL" id="FMUX01000011">
    <property type="protein sequence ID" value="SCY52880.1"/>
    <property type="molecule type" value="Genomic_DNA"/>
</dbReference>
<evidence type="ECO:0000313" key="25">
    <source>
        <dbReference type="EMBL" id="SCY52880.1"/>
    </source>
</evidence>
<dbReference type="Gene3D" id="3.30.450.20">
    <property type="entry name" value="PAS domain"/>
    <property type="match status" value="1"/>
</dbReference>
<dbReference type="InterPro" id="IPR036097">
    <property type="entry name" value="HisK_dim/P_sf"/>
</dbReference>
<dbReference type="InterPro" id="IPR003661">
    <property type="entry name" value="HisK_dim/P_dom"/>
</dbReference>
<dbReference type="GO" id="GO:0006355">
    <property type="term" value="P:regulation of DNA-templated transcription"/>
    <property type="evidence" value="ECO:0007669"/>
    <property type="project" value="InterPro"/>
</dbReference>
<dbReference type="SUPFAM" id="SSF55785">
    <property type="entry name" value="PYP-like sensor domain (PAS domain)"/>
    <property type="match status" value="1"/>
</dbReference>
<dbReference type="CDD" id="cd00130">
    <property type="entry name" value="PAS"/>
    <property type="match status" value="1"/>
</dbReference>
<evidence type="ECO:0000256" key="10">
    <source>
        <dbReference type="ARBA" id="ARBA00022777"/>
    </source>
</evidence>
<evidence type="ECO:0000256" key="3">
    <source>
        <dbReference type="ARBA" id="ARBA00012438"/>
    </source>
</evidence>
<dbReference type="SUPFAM" id="SSF47226">
    <property type="entry name" value="Histidine-containing phosphotransfer domain, HPT domain"/>
    <property type="match status" value="1"/>
</dbReference>
<evidence type="ECO:0000256" key="18">
    <source>
        <dbReference type="SAM" id="MobiDB-lite"/>
    </source>
</evidence>
<feature type="domain" description="PAS" evidence="22">
    <location>
        <begin position="220"/>
        <end position="290"/>
    </location>
</feature>
<evidence type="ECO:0000256" key="13">
    <source>
        <dbReference type="ARBA" id="ARBA00023136"/>
    </source>
</evidence>
<dbReference type="SUPFAM" id="SSF52172">
    <property type="entry name" value="CheY-like"/>
    <property type="match status" value="1"/>
</dbReference>
<dbReference type="Pfam" id="PF00072">
    <property type="entry name" value="Response_reg"/>
    <property type="match status" value="1"/>
</dbReference>
<comment type="subcellular location">
    <subcellularLocation>
        <location evidence="2">Cell inner membrane</location>
        <topology evidence="2">Multi-pass membrane protein</topology>
    </subcellularLocation>
</comment>
<feature type="domain" description="HAMP" evidence="23">
    <location>
        <begin position="163"/>
        <end position="215"/>
    </location>
</feature>
<dbReference type="InterPro" id="IPR005467">
    <property type="entry name" value="His_kinase_dom"/>
</dbReference>
<keyword evidence="4" id="KW-1003">Cell membrane</keyword>
<keyword evidence="5" id="KW-0997">Cell inner membrane</keyword>
<dbReference type="InterPro" id="IPR001789">
    <property type="entry name" value="Sig_transdc_resp-reg_receiver"/>
</dbReference>
<evidence type="ECO:0000256" key="2">
    <source>
        <dbReference type="ARBA" id="ARBA00004429"/>
    </source>
</evidence>
<dbReference type="InterPro" id="IPR013767">
    <property type="entry name" value="PAS_fold"/>
</dbReference>
<keyword evidence="8 19" id="KW-0812">Transmembrane</keyword>
<dbReference type="PROSITE" id="PS50112">
    <property type="entry name" value="PAS"/>
    <property type="match status" value="1"/>
</dbReference>
<dbReference type="CDD" id="cd17546">
    <property type="entry name" value="REC_hyHK_CKI1_RcsC-like"/>
    <property type="match status" value="1"/>
</dbReference>
<keyword evidence="26" id="KW-1185">Reference proteome</keyword>
<accession>A0A1G5GNV5</accession>
<comment type="catalytic activity">
    <reaction evidence="1">
        <text>ATP + protein L-histidine = ADP + protein N-phospho-L-histidine.</text>
        <dbReference type="EC" id="2.7.13.3"/>
    </reaction>
</comment>
<keyword evidence="12 19" id="KW-1133">Transmembrane helix</keyword>
<dbReference type="InterPro" id="IPR003594">
    <property type="entry name" value="HATPase_dom"/>
</dbReference>
<evidence type="ECO:0000256" key="14">
    <source>
        <dbReference type="ARBA" id="ARBA00059827"/>
    </source>
</evidence>
<dbReference type="SMART" id="SM00387">
    <property type="entry name" value="HATPase_c"/>
    <property type="match status" value="1"/>
</dbReference>
<dbReference type="PROSITE" id="PS50894">
    <property type="entry name" value="HPT"/>
    <property type="match status" value="1"/>
</dbReference>
<feature type="modified residue" description="4-aspartylphosphate" evidence="17">
    <location>
        <position position="673"/>
    </location>
</feature>
<dbReference type="Proteomes" id="UP000198870">
    <property type="component" value="Unassembled WGS sequence"/>
</dbReference>
<dbReference type="SUPFAM" id="SSF47384">
    <property type="entry name" value="Homodimeric domain of signal transducing histidine kinase"/>
    <property type="match status" value="1"/>
</dbReference>
<evidence type="ECO:0000256" key="12">
    <source>
        <dbReference type="ARBA" id="ARBA00022989"/>
    </source>
</evidence>
<dbReference type="SMART" id="SM00091">
    <property type="entry name" value="PAS"/>
    <property type="match status" value="1"/>
</dbReference>
<dbReference type="CDD" id="cd16922">
    <property type="entry name" value="HATPase_EvgS-ArcB-TorS-like"/>
    <property type="match status" value="1"/>
</dbReference>
<dbReference type="SUPFAM" id="SSF158472">
    <property type="entry name" value="HAMP domain-like"/>
    <property type="match status" value="1"/>
</dbReference>
<comment type="function">
    <text evidence="14">Putative oxygen sensor; modulates the activity of FixJ, a transcriptional activator of nitrogen fixation fixK gene. FixL probably acts as a kinase that phosphorylates FixJ.</text>
</comment>
<name>A0A1G5GNV5_9BACT</name>
<feature type="domain" description="Response regulatory" evidence="21">
    <location>
        <begin position="624"/>
        <end position="743"/>
    </location>
</feature>
<gene>
    <name evidence="25" type="ORF">SAMN05216233_11116</name>
</gene>
<evidence type="ECO:0000259" key="21">
    <source>
        <dbReference type="PROSITE" id="PS50110"/>
    </source>
</evidence>
<sequence>MSLRLKITLFMALFTLILLSCYLFWWLPSYTRRVEAELLVLGEAEVSILAEAMRPGIISAPPGGLVGSLEHALESSPVWSRIALSDARGKQIYPLAPEPPETTPLTWFEASITHGVEEIAILRLGADVKALTAKRTRAAARMGLLFIALPGALMLALLFYTTKRITRPLNRLGIAAHHIANAKFDIALPQKSGDEIGLLTQSIHTMKTRLALRDKAFTENERRLSAIIDTAAAGLITIDHAGTLRSFNTAAERMFGYASGEVLGQNIRILMPLPYRREHDRFIRRYLLSGEKRAIGIEQEVKGRRKNGEVFPIWLAVSEMKQTEETLFVGSVLEITHQKTADAELVKHRDNLRAMIHERTKDLKVAMEKAEAANQAKSNFISNMSHEIRTPMNALLGFLALALEKDDLPTELRSYLEVAHRSSWSLLGLLDDILDISKLEGGRMELELTPFNLAALLRDVCHTMAVAAREKKLSLRLFMATPLPRYCSGDPMRLRQVLFNLLSNAVKFTHNGSITMHVESLQNNEIHFAVDDTGIGIPQNQLKRIFEPFAQADDSSTRRYGGTGLGTAIAKQLTELMGGNIWVKSTVGTGSTFHLTLTLPEATAMQPEPPSQPQRPASLPMVLSVLVAEDIDENAKLIMIRLEQQGHRAVSVSNGLEVFAALSRGPFDLILMDVHMPEMDGLEATREIRRGGAGEACRTIPIIGLTASAGKQDVKECLDAGMNEVVTKPIDFMRLYAAMETSLPVKEFSGPTVKEPPSPSPEEWPEISGVDTRQAMTTWGDRNVYLKALTSFVHKFKEAPRTMLRAMETGGTDAVHQTLHAIKGASANLCMTEVHKACQDLTPLPGPEEIEKTRPLIVSLHSAFQRLVHTLDPPATETPDLATEHPERPSDQVATWFEELLGALCSDNPDRVIPLLEPSAACISEAHTRRLQNRVDLFDFRGAEEEARKTAREMNIYLNGRAHGAET</sequence>
<dbReference type="InterPro" id="IPR000014">
    <property type="entry name" value="PAS"/>
</dbReference>
<dbReference type="Gene3D" id="3.30.565.10">
    <property type="entry name" value="Histidine kinase-like ATPase, C-terminal domain"/>
    <property type="match status" value="1"/>
</dbReference>
<evidence type="ECO:0000259" key="22">
    <source>
        <dbReference type="PROSITE" id="PS50112"/>
    </source>
</evidence>
<dbReference type="Gene3D" id="1.20.120.160">
    <property type="entry name" value="HPT domain"/>
    <property type="match status" value="1"/>
</dbReference>
<dbReference type="SMART" id="SM00388">
    <property type="entry name" value="HisKA"/>
    <property type="match status" value="1"/>
</dbReference>
<evidence type="ECO:0000256" key="9">
    <source>
        <dbReference type="ARBA" id="ARBA00022741"/>
    </source>
</evidence>
<dbReference type="PANTHER" id="PTHR43047">
    <property type="entry name" value="TWO-COMPONENT HISTIDINE PROTEIN KINASE"/>
    <property type="match status" value="1"/>
</dbReference>
<dbReference type="Pfam" id="PF02518">
    <property type="entry name" value="HATPase_c"/>
    <property type="match status" value="1"/>
</dbReference>
<dbReference type="GO" id="GO:0000155">
    <property type="term" value="F:phosphorelay sensor kinase activity"/>
    <property type="evidence" value="ECO:0007669"/>
    <property type="project" value="InterPro"/>
</dbReference>
<keyword evidence="13 19" id="KW-0472">Membrane</keyword>
<dbReference type="InterPro" id="IPR004358">
    <property type="entry name" value="Sig_transdc_His_kin-like_C"/>
</dbReference>
<organism evidence="25 26">
    <name type="scientific">Desulfoluna spongiiphila</name>
    <dbReference type="NCBI Taxonomy" id="419481"/>
    <lineage>
        <taxon>Bacteria</taxon>
        <taxon>Pseudomonadati</taxon>
        <taxon>Thermodesulfobacteriota</taxon>
        <taxon>Desulfobacteria</taxon>
        <taxon>Desulfobacterales</taxon>
        <taxon>Desulfolunaceae</taxon>
        <taxon>Desulfoluna</taxon>
    </lineage>
</organism>
<feature type="domain" description="Histidine kinase" evidence="20">
    <location>
        <begin position="383"/>
        <end position="601"/>
    </location>
</feature>
<keyword evidence="10 25" id="KW-0418">Kinase</keyword>